<dbReference type="EMBL" id="CP016022">
    <property type="protein sequence ID" value="ANJ74403.1"/>
    <property type="molecule type" value="Genomic_DNA"/>
</dbReference>
<gene>
    <name evidence="9" type="ORF">A9Y76_04775</name>
</gene>
<dbReference type="REBASE" id="154229">
    <property type="entry name" value="M.Rin49129ORF4775P"/>
</dbReference>
<dbReference type="Gene3D" id="3.40.50.150">
    <property type="entry name" value="Vaccinia Virus protein VP39"/>
    <property type="match status" value="1"/>
</dbReference>
<dbReference type="Proteomes" id="UP000078572">
    <property type="component" value="Chromosome 1"/>
</dbReference>
<feature type="binding site" evidence="7">
    <location>
        <position position="13"/>
    </location>
    <ligand>
        <name>S-adenosyl-L-methionine</name>
        <dbReference type="ChEBI" id="CHEBI:59789"/>
    </ligand>
</feature>
<dbReference type="SUPFAM" id="SSF53335">
    <property type="entry name" value="S-adenosyl-L-methionine-dependent methyltransferases"/>
    <property type="match status" value="1"/>
</dbReference>
<dbReference type="PIRSF" id="PIRSF000398">
    <property type="entry name" value="M_m6A_EcoRV"/>
    <property type="match status" value="1"/>
</dbReference>
<dbReference type="GO" id="GO:0009307">
    <property type="term" value="P:DNA restriction-modification system"/>
    <property type="evidence" value="ECO:0007669"/>
    <property type="project" value="InterPro"/>
</dbReference>
<protein>
    <recommendedName>
        <fullName evidence="2 8">Site-specific DNA-methyltransferase (adenine-specific)</fullName>
        <ecNumber evidence="2 8">2.1.1.72</ecNumber>
    </recommendedName>
</protein>
<evidence type="ECO:0000256" key="8">
    <source>
        <dbReference type="RuleBase" id="RU361257"/>
    </source>
</evidence>
<dbReference type="InterPro" id="IPR023095">
    <property type="entry name" value="Ade_MeTrfase_dom_2"/>
</dbReference>
<evidence type="ECO:0000313" key="9">
    <source>
        <dbReference type="EMBL" id="ANJ74403.1"/>
    </source>
</evidence>
<evidence type="ECO:0000256" key="2">
    <source>
        <dbReference type="ARBA" id="ARBA00011900"/>
    </source>
</evidence>
<dbReference type="GO" id="GO:0043565">
    <property type="term" value="F:sequence-specific DNA binding"/>
    <property type="evidence" value="ECO:0007669"/>
    <property type="project" value="TreeGrafter"/>
</dbReference>
<reference evidence="10" key="1">
    <citation type="submission" date="2016-06" db="EMBL/GenBank/DDBJ databases">
        <authorList>
            <person name="Xu Y."/>
            <person name="Nagy A."/>
            <person name="Yan X."/>
            <person name="Kim S.W."/>
            <person name="Haley B."/>
            <person name="Liu N.T."/>
            <person name="Nou X."/>
        </authorList>
    </citation>
    <scope>NUCLEOTIDE SEQUENCE [LARGE SCALE GENOMIC DNA]</scope>
    <source>
        <strain evidence="10">ATCC 49129</strain>
    </source>
</reference>
<dbReference type="InterPro" id="IPR012327">
    <property type="entry name" value="MeTrfase_D12"/>
</dbReference>
<comment type="similarity">
    <text evidence="1 8">Belongs to the N(4)/N(6)-methyltransferase family.</text>
</comment>
<dbReference type="AlphaFoldDB" id="A0A192A244"/>
<accession>A0A192A244</accession>
<evidence type="ECO:0000256" key="7">
    <source>
        <dbReference type="PIRSR" id="PIRSR000398-1"/>
    </source>
</evidence>
<dbReference type="GO" id="GO:0006298">
    <property type="term" value="P:mismatch repair"/>
    <property type="evidence" value="ECO:0007669"/>
    <property type="project" value="TreeGrafter"/>
</dbReference>
<dbReference type="Pfam" id="PF02086">
    <property type="entry name" value="MethyltransfD12"/>
    <property type="match status" value="1"/>
</dbReference>
<feature type="binding site" evidence="7">
    <location>
        <position position="17"/>
    </location>
    <ligand>
        <name>S-adenosyl-L-methionine</name>
        <dbReference type="ChEBI" id="CHEBI:59789"/>
    </ligand>
</feature>
<dbReference type="InterPro" id="IPR002052">
    <property type="entry name" value="DNA_methylase_N6_adenine_CS"/>
</dbReference>
<evidence type="ECO:0000313" key="10">
    <source>
        <dbReference type="Proteomes" id="UP000078572"/>
    </source>
</evidence>
<keyword evidence="4 8" id="KW-0808">Transferase</keyword>
<feature type="binding site" evidence="7">
    <location>
        <position position="59"/>
    </location>
    <ligand>
        <name>S-adenosyl-L-methionine</name>
        <dbReference type="ChEBI" id="CHEBI:59789"/>
    </ligand>
</feature>
<dbReference type="GO" id="GO:0032259">
    <property type="term" value="P:methylation"/>
    <property type="evidence" value="ECO:0007669"/>
    <property type="project" value="UniProtKB-KW"/>
</dbReference>
<dbReference type="InterPro" id="IPR012263">
    <property type="entry name" value="M_m6A_EcoRV"/>
</dbReference>
<keyword evidence="10" id="KW-1185">Reference proteome</keyword>
<sequence length="269" mass="31039">MDSTSACKPFLKWPGGKRWLVENYKHLLPTAIKGRYIEPFLGGGAVFFALQPKEALLSDLCDDLIAVYRGIRNQPSQVARFLESHAVSHNTEYYYRIRDEEPRLIAERAARILYLNRACFNGIYRVNRQGKFNVPIGTRQNILRNDDFNKLSRVLGQSTIKLSDFEPIIEDARKGDFVFVDPPYTVKHNSNGFIKYNEILFSWDDQRRLHDCLVKARSRGVSILMTNANHYSVRELYKKGFTQTVVSRFSSIAASSGDRDRYEELVIQC</sequence>
<evidence type="ECO:0000256" key="3">
    <source>
        <dbReference type="ARBA" id="ARBA00022603"/>
    </source>
</evidence>
<dbReference type="PANTHER" id="PTHR30481">
    <property type="entry name" value="DNA ADENINE METHYLASE"/>
    <property type="match status" value="1"/>
</dbReference>
<organism evidence="9 10">
    <name type="scientific">Ralstonia insidiosa</name>
    <dbReference type="NCBI Taxonomy" id="190721"/>
    <lineage>
        <taxon>Bacteria</taxon>
        <taxon>Pseudomonadati</taxon>
        <taxon>Pseudomonadota</taxon>
        <taxon>Betaproteobacteria</taxon>
        <taxon>Burkholderiales</taxon>
        <taxon>Burkholderiaceae</taxon>
        <taxon>Ralstonia</taxon>
    </lineage>
</organism>
<dbReference type="EC" id="2.1.1.72" evidence="2 8"/>
<evidence type="ECO:0000256" key="1">
    <source>
        <dbReference type="ARBA" id="ARBA00006594"/>
    </source>
</evidence>
<name>A0A192A244_9RALS</name>
<dbReference type="GO" id="GO:1904047">
    <property type="term" value="F:S-adenosyl-L-methionine binding"/>
    <property type="evidence" value="ECO:0007669"/>
    <property type="project" value="TreeGrafter"/>
</dbReference>
<evidence type="ECO:0000256" key="6">
    <source>
        <dbReference type="ARBA" id="ARBA00047942"/>
    </source>
</evidence>
<dbReference type="Gene3D" id="1.10.1020.10">
    <property type="entry name" value="Adenine-specific Methyltransferase, Domain 2"/>
    <property type="match status" value="1"/>
</dbReference>
<keyword evidence="3 8" id="KW-0489">Methyltransferase</keyword>
<dbReference type="PROSITE" id="PS00092">
    <property type="entry name" value="N6_MTASE"/>
    <property type="match status" value="1"/>
</dbReference>
<comment type="catalytic activity">
    <reaction evidence="6 8">
        <text>a 2'-deoxyadenosine in DNA + S-adenosyl-L-methionine = an N(6)-methyl-2'-deoxyadenosine in DNA + S-adenosyl-L-homocysteine + H(+)</text>
        <dbReference type="Rhea" id="RHEA:15197"/>
        <dbReference type="Rhea" id="RHEA-COMP:12418"/>
        <dbReference type="Rhea" id="RHEA-COMP:12419"/>
        <dbReference type="ChEBI" id="CHEBI:15378"/>
        <dbReference type="ChEBI" id="CHEBI:57856"/>
        <dbReference type="ChEBI" id="CHEBI:59789"/>
        <dbReference type="ChEBI" id="CHEBI:90615"/>
        <dbReference type="ChEBI" id="CHEBI:90616"/>
        <dbReference type="EC" id="2.1.1.72"/>
    </reaction>
</comment>
<proteinExistence type="inferred from homology"/>
<feature type="binding site" evidence="7">
    <location>
        <position position="181"/>
    </location>
    <ligand>
        <name>S-adenosyl-L-methionine</name>
        <dbReference type="ChEBI" id="CHEBI:59789"/>
    </ligand>
</feature>
<dbReference type="InterPro" id="IPR029063">
    <property type="entry name" value="SAM-dependent_MTases_sf"/>
</dbReference>
<evidence type="ECO:0000256" key="4">
    <source>
        <dbReference type="ARBA" id="ARBA00022679"/>
    </source>
</evidence>
<keyword evidence="5 8" id="KW-0949">S-adenosyl-L-methionine</keyword>
<dbReference type="PRINTS" id="PR00505">
    <property type="entry name" value="D12N6MTFRASE"/>
</dbReference>
<dbReference type="PANTHER" id="PTHR30481:SF3">
    <property type="entry name" value="DNA ADENINE METHYLASE"/>
    <property type="match status" value="1"/>
</dbReference>
<evidence type="ECO:0000256" key="5">
    <source>
        <dbReference type="ARBA" id="ARBA00022691"/>
    </source>
</evidence>
<dbReference type="NCBIfam" id="TIGR00571">
    <property type="entry name" value="dam"/>
    <property type="match status" value="1"/>
</dbReference>
<dbReference type="GO" id="GO:0009007">
    <property type="term" value="F:site-specific DNA-methyltransferase (adenine-specific) activity"/>
    <property type="evidence" value="ECO:0007669"/>
    <property type="project" value="UniProtKB-UniRule"/>
</dbReference>